<dbReference type="PANTHER" id="PTHR10102:SF0">
    <property type="entry name" value="DNA-DIRECTED RNA POLYMERASE, MITOCHONDRIAL"/>
    <property type="match status" value="1"/>
</dbReference>
<dbReference type="AlphaFoldDB" id="A0AAV8ZMU2"/>
<dbReference type="GO" id="GO:0006390">
    <property type="term" value="P:mitochondrial transcription"/>
    <property type="evidence" value="ECO:0007669"/>
    <property type="project" value="TreeGrafter"/>
</dbReference>
<dbReference type="GO" id="GO:0034245">
    <property type="term" value="C:mitochondrial DNA-directed RNA polymerase complex"/>
    <property type="evidence" value="ECO:0007669"/>
    <property type="project" value="TreeGrafter"/>
</dbReference>
<name>A0AAV8ZMU2_9CUCU</name>
<dbReference type="SUPFAM" id="SSF56672">
    <property type="entry name" value="DNA/RNA polymerases"/>
    <property type="match status" value="1"/>
</dbReference>
<protein>
    <recommendedName>
        <fullName evidence="1">DNA-directed RNA polymerase N-terminal domain-containing protein</fullName>
    </recommendedName>
</protein>
<dbReference type="Proteomes" id="UP001162156">
    <property type="component" value="Unassembled WGS sequence"/>
</dbReference>
<evidence type="ECO:0000313" key="2">
    <source>
        <dbReference type="EMBL" id="KAJ8965991.1"/>
    </source>
</evidence>
<dbReference type="InterPro" id="IPR029262">
    <property type="entry name" value="RPOL_N"/>
</dbReference>
<reference evidence="2" key="1">
    <citation type="journal article" date="2023" name="Insect Mol. Biol.">
        <title>Genome sequencing provides insights into the evolution of gene families encoding plant cell wall-degrading enzymes in longhorned beetles.</title>
        <authorList>
            <person name="Shin N.R."/>
            <person name="Okamura Y."/>
            <person name="Kirsch R."/>
            <person name="Pauchet Y."/>
        </authorList>
    </citation>
    <scope>NUCLEOTIDE SEQUENCE</scope>
    <source>
        <strain evidence="2">RBIC_L_NR</strain>
    </source>
</reference>
<gene>
    <name evidence="2" type="ORF">NQ314_003788</name>
</gene>
<evidence type="ECO:0000313" key="3">
    <source>
        <dbReference type="Proteomes" id="UP001162156"/>
    </source>
</evidence>
<dbReference type="GO" id="GO:0071897">
    <property type="term" value="P:DNA biosynthetic process"/>
    <property type="evidence" value="ECO:0007669"/>
    <property type="project" value="UniProtKB-ARBA"/>
</dbReference>
<dbReference type="Gene3D" id="1.10.1320.10">
    <property type="entry name" value="DNA-directed RNA polymerase, N-terminal domain"/>
    <property type="match status" value="1"/>
</dbReference>
<dbReference type="GO" id="GO:0003899">
    <property type="term" value="F:DNA-directed RNA polymerase activity"/>
    <property type="evidence" value="ECO:0007669"/>
    <property type="project" value="InterPro"/>
</dbReference>
<dbReference type="InterPro" id="IPR043502">
    <property type="entry name" value="DNA/RNA_pol_sf"/>
</dbReference>
<dbReference type="EMBL" id="JANEYF010001107">
    <property type="protein sequence ID" value="KAJ8965991.1"/>
    <property type="molecule type" value="Genomic_DNA"/>
</dbReference>
<comment type="caution">
    <text evidence="2">The sequence shown here is derived from an EMBL/GenBank/DDBJ whole genome shotgun (WGS) entry which is preliminary data.</text>
</comment>
<feature type="domain" description="DNA-directed RNA polymerase N-terminal" evidence="1">
    <location>
        <begin position="123"/>
        <end position="425"/>
    </location>
</feature>
<keyword evidence="3" id="KW-1185">Reference proteome</keyword>
<dbReference type="Pfam" id="PF14700">
    <property type="entry name" value="RPOL_N"/>
    <property type="match status" value="1"/>
</dbReference>
<evidence type="ECO:0000259" key="1">
    <source>
        <dbReference type="SMART" id="SM01311"/>
    </source>
</evidence>
<dbReference type="GO" id="GO:0001018">
    <property type="term" value="F:mitochondrial promoter sequence-specific DNA binding"/>
    <property type="evidence" value="ECO:0007669"/>
    <property type="project" value="TreeGrafter"/>
</dbReference>
<dbReference type="InterPro" id="IPR002092">
    <property type="entry name" value="DNA-dir_Rpol_phage-type"/>
</dbReference>
<accession>A0AAV8ZMU2</accession>
<dbReference type="InterPro" id="IPR037159">
    <property type="entry name" value="RNA_POL_N_sf"/>
</dbReference>
<sequence length="511" mass="58705">MEEENVELNLQSYIAIFECLGRVNIKNNHLKDIRIFVKDALSKDITFDKIMNEGTFLNNEREIVLQAMNSFDPNYVPKYDEPQILYNNHLVNHLNNEKLKPSVSKCKVNDGVFNSKNLKESVNKQIELEKGGYITVKSIELRDAPSQEVTRNRETLEEHYKMWEDAALAAFNRDLSTLTAQRSALNLEPYMRCIPVKDYVAIIVDEAKKLAQGSETYSPTVNMLNRDMGSKIMKIHGTYCDEYAACHTELDVLPNKEVNLNPRQIWQWVEHGVFANGATLSMDHQEWFPTTLQNIGKFLYHIVMHDLKVDVNSLRPTTSHKNYLPAFYTIFRTQGRIVKEEVKPHPVLSRLYRESAPETLTFPAYELPMVCPPVPWVSPHIGGYLVSPCDVVRLPYQAIAQQQRLVEVGDQQLYPSLDSLNQLAAVPWKVNQKVFDVILEVFNNGGSANLDVPEPPSSLLPPPLPTNDMDKAQKYQLFRQKLQYKRKKAEMYSLWCDCLYRLSLANHVSLS</sequence>
<organism evidence="2 3">
    <name type="scientific">Rhamnusium bicolor</name>
    <dbReference type="NCBI Taxonomy" id="1586634"/>
    <lineage>
        <taxon>Eukaryota</taxon>
        <taxon>Metazoa</taxon>
        <taxon>Ecdysozoa</taxon>
        <taxon>Arthropoda</taxon>
        <taxon>Hexapoda</taxon>
        <taxon>Insecta</taxon>
        <taxon>Pterygota</taxon>
        <taxon>Neoptera</taxon>
        <taxon>Endopterygota</taxon>
        <taxon>Coleoptera</taxon>
        <taxon>Polyphaga</taxon>
        <taxon>Cucujiformia</taxon>
        <taxon>Chrysomeloidea</taxon>
        <taxon>Cerambycidae</taxon>
        <taxon>Lepturinae</taxon>
        <taxon>Rhagiini</taxon>
        <taxon>Rhamnusium</taxon>
    </lineage>
</organism>
<dbReference type="PANTHER" id="PTHR10102">
    <property type="entry name" value="DNA-DIRECTED RNA POLYMERASE, MITOCHONDRIAL"/>
    <property type="match status" value="1"/>
</dbReference>
<proteinExistence type="predicted"/>
<dbReference type="SMART" id="SM01311">
    <property type="entry name" value="RPOL_N"/>
    <property type="match status" value="1"/>
</dbReference>